<dbReference type="PROSITE" id="PS51085">
    <property type="entry name" value="2FE2S_FER_2"/>
    <property type="match status" value="1"/>
</dbReference>
<dbReference type="InterPro" id="IPR012675">
    <property type="entry name" value="Beta-grasp_dom_sf"/>
</dbReference>
<dbReference type="KEGG" id="sch:Sphch_2158"/>
<evidence type="ECO:0000259" key="8">
    <source>
        <dbReference type="PROSITE" id="PS51384"/>
    </source>
</evidence>
<keyword evidence="3" id="KW-0479">Metal-binding</keyword>
<dbReference type="HOGENOM" id="CLU_003827_17_0_5"/>
<dbReference type="InterPro" id="IPR017938">
    <property type="entry name" value="Riboflavin_synthase-like_b-brl"/>
</dbReference>
<keyword evidence="5" id="KW-0408">Iron</keyword>
<feature type="domain" description="FAD-binding FR-type" evidence="8">
    <location>
        <begin position="2"/>
        <end position="104"/>
    </location>
</feature>
<dbReference type="PANTHER" id="PTHR47354:SF1">
    <property type="entry name" value="CARNITINE MONOOXYGENASE REDUCTASE SUBUNIT"/>
    <property type="match status" value="1"/>
</dbReference>
<dbReference type="RefSeq" id="WP_013848067.1">
    <property type="nucleotide sequence ID" value="NC_015593.1"/>
</dbReference>
<dbReference type="PRINTS" id="PR00409">
    <property type="entry name" value="PHDIOXRDTASE"/>
</dbReference>
<dbReference type="PROSITE" id="PS00197">
    <property type="entry name" value="2FE2S_FER_1"/>
    <property type="match status" value="1"/>
</dbReference>
<keyword evidence="2" id="KW-0001">2Fe-2S</keyword>
<evidence type="ECO:0000256" key="5">
    <source>
        <dbReference type="ARBA" id="ARBA00023004"/>
    </source>
</evidence>
<evidence type="ECO:0000259" key="7">
    <source>
        <dbReference type="PROSITE" id="PS51085"/>
    </source>
</evidence>
<dbReference type="SUPFAM" id="SSF63380">
    <property type="entry name" value="Riboflavin synthase domain-like"/>
    <property type="match status" value="1"/>
</dbReference>
<dbReference type="InterPro" id="IPR036010">
    <property type="entry name" value="2Fe-2S_ferredoxin-like_sf"/>
</dbReference>
<dbReference type="InterPro" id="IPR017927">
    <property type="entry name" value="FAD-bd_FR_type"/>
</dbReference>
<dbReference type="InterPro" id="IPR006058">
    <property type="entry name" value="2Fe2S_fd_BS"/>
</dbReference>
<evidence type="ECO:0000256" key="6">
    <source>
        <dbReference type="ARBA" id="ARBA00023014"/>
    </source>
</evidence>
<dbReference type="AlphaFoldDB" id="F6EWC9"/>
<keyword evidence="4 9" id="KW-0560">Oxidoreductase</keyword>
<keyword evidence="9" id="KW-0223">Dioxygenase</keyword>
<evidence type="ECO:0000256" key="3">
    <source>
        <dbReference type="ARBA" id="ARBA00022723"/>
    </source>
</evidence>
<dbReference type="EC" id="1.14.12.7" evidence="9"/>
<feature type="domain" description="2Fe-2S ferredoxin-type" evidence="7">
    <location>
        <begin position="232"/>
        <end position="317"/>
    </location>
</feature>
<evidence type="ECO:0000313" key="10">
    <source>
        <dbReference type="Proteomes" id="UP000007150"/>
    </source>
</evidence>
<dbReference type="InterPro" id="IPR050415">
    <property type="entry name" value="MRET"/>
</dbReference>
<protein>
    <submittedName>
        <fullName evidence="9">Phthalate 4,5-dioxygenase</fullName>
        <ecNumber evidence="9">1.14.12.7</ecNumber>
    </submittedName>
</protein>
<dbReference type="STRING" id="690566.Sphch_2158"/>
<dbReference type="InterPro" id="IPR001041">
    <property type="entry name" value="2Fe-2S_ferredoxin-type"/>
</dbReference>
<evidence type="ECO:0000256" key="2">
    <source>
        <dbReference type="ARBA" id="ARBA00022714"/>
    </source>
</evidence>
<dbReference type="CDD" id="cd06185">
    <property type="entry name" value="PDR_like"/>
    <property type="match status" value="1"/>
</dbReference>
<evidence type="ECO:0000256" key="4">
    <source>
        <dbReference type="ARBA" id="ARBA00023002"/>
    </source>
</evidence>
<dbReference type="InterPro" id="IPR039261">
    <property type="entry name" value="FNR_nucleotide-bd"/>
</dbReference>
<name>F6EWC9_SPHCR</name>
<organism evidence="9 10">
    <name type="scientific">Sphingobium chlorophenolicum L-1</name>
    <dbReference type="NCBI Taxonomy" id="690566"/>
    <lineage>
        <taxon>Bacteria</taxon>
        <taxon>Pseudomonadati</taxon>
        <taxon>Pseudomonadota</taxon>
        <taxon>Alphaproteobacteria</taxon>
        <taxon>Sphingomonadales</taxon>
        <taxon>Sphingomonadaceae</taxon>
        <taxon>Sphingobium</taxon>
    </lineage>
</organism>
<dbReference type="PANTHER" id="PTHR47354">
    <property type="entry name" value="NADH OXIDOREDUCTASE HCR"/>
    <property type="match status" value="1"/>
</dbReference>
<reference evidence="9 10" key="1">
    <citation type="submission" date="2011-05" db="EMBL/GenBank/DDBJ databases">
        <title>Complete sequence of chromosome 1 of Sphingobium chlorophenolicum L-1.</title>
        <authorList>
            <consortium name="US DOE Joint Genome Institute"/>
            <person name="Lucas S."/>
            <person name="Han J."/>
            <person name="Lapidus A."/>
            <person name="Cheng J.-F."/>
            <person name="Goodwin L."/>
            <person name="Pitluck S."/>
            <person name="Peters L."/>
            <person name="Daligault H."/>
            <person name="Han C."/>
            <person name="Tapia R."/>
            <person name="Land M."/>
            <person name="Hauser L."/>
            <person name="Kyrpides N."/>
            <person name="Ivanova N."/>
            <person name="Pagani I."/>
            <person name="Turner P."/>
            <person name="Copley S."/>
            <person name="Woyke T."/>
        </authorList>
    </citation>
    <scope>NUCLEOTIDE SEQUENCE [LARGE SCALE GENOMIC DNA]</scope>
    <source>
        <strain evidence="9 10">L-1</strain>
    </source>
</reference>
<dbReference type="Pfam" id="PF00175">
    <property type="entry name" value="NAD_binding_1"/>
    <property type="match status" value="1"/>
</dbReference>
<dbReference type="PROSITE" id="PS51384">
    <property type="entry name" value="FAD_FR"/>
    <property type="match status" value="1"/>
</dbReference>
<dbReference type="InterPro" id="IPR001433">
    <property type="entry name" value="OxRdtase_FAD/NAD-bd"/>
</dbReference>
<gene>
    <name evidence="9" type="ORF">Sphch_2158</name>
</gene>
<dbReference type="SUPFAM" id="SSF52343">
    <property type="entry name" value="Ferredoxin reductase-like, C-terminal NADP-linked domain"/>
    <property type="match status" value="1"/>
</dbReference>
<accession>F6EWC9</accession>
<sequence length="317" mass="33960">MSDWISVRVAERREEADGVVGLILAPTGPGSLPAYEPGAHIDLKLPNGLVRQYSLCGPQANGATYELGILHEAEGRGGSRYVHEHLAVGEVLEISAPRNLFPLVPGQPALLFAGGIGITPILSMADELARQGLAYELHYCTRSATRAAFRQRIGETHAAERVHFHYDDEPETRVDIEALLSGEPTERHIYVCGPNGFMDFVLGAARARDWPEERLHSERFSGAAENADGDAFEIEIAGTGQVIHVPAGLSATAALAAAGIEVPLSCEQGICGTCLTTVLSGVPDHRDMYLSPAERAANDCFTPCCSRALTARLIIDL</sequence>
<dbReference type="GO" id="GO:0046872">
    <property type="term" value="F:metal ion binding"/>
    <property type="evidence" value="ECO:0007669"/>
    <property type="project" value="UniProtKB-KW"/>
</dbReference>
<keyword evidence="6" id="KW-0411">Iron-sulfur</keyword>
<dbReference type="SUPFAM" id="SSF54292">
    <property type="entry name" value="2Fe-2S ferredoxin-like"/>
    <property type="match status" value="1"/>
</dbReference>
<dbReference type="CDD" id="cd00207">
    <property type="entry name" value="fer2"/>
    <property type="match status" value="1"/>
</dbReference>
<evidence type="ECO:0000256" key="1">
    <source>
        <dbReference type="ARBA" id="ARBA00022630"/>
    </source>
</evidence>
<dbReference type="Proteomes" id="UP000007150">
    <property type="component" value="Chromosome 1"/>
</dbReference>
<dbReference type="Gene3D" id="3.40.50.80">
    <property type="entry name" value="Nucleotide-binding domain of ferredoxin-NADP reductase (FNR) module"/>
    <property type="match status" value="1"/>
</dbReference>
<evidence type="ECO:0000313" key="9">
    <source>
        <dbReference type="EMBL" id="AEG49823.1"/>
    </source>
</evidence>
<keyword evidence="1" id="KW-0285">Flavoprotein</keyword>
<dbReference type="Gene3D" id="3.10.20.30">
    <property type="match status" value="1"/>
</dbReference>
<dbReference type="EMBL" id="CP002798">
    <property type="protein sequence ID" value="AEG49823.1"/>
    <property type="molecule type" value="Genomic_DNA"/>
</dbReference>
<dbReference type="Gene3D" id="2.40.30.10">
    <property type="entry name" value="Translation factors"/>
    <property type="match status" value="1"/>
</dbReference>
<dbReference type="GO" id="GO:0051537">
    <property type="term" value="F:2 iron, 2 sulfur cluster binding"/>
    <property type="evidence" value="ECO:0007669"/>
    <property type="project" value="UniProtKB-KW"/>
</dbReference>
<dbReference type="GO" id="GO:0018620">
    <property type="term" value="F:phthalate 4,5-dioxygenase activity"/>
    <property type="evidence" value="ECO:0007669"/>
    <property type="project" value="UniProtKB-EC"/>
</dbReference>
<proteinExistence type="predicted"/>
<dbReference type="Pfam" id="PF00111">
    <property type="entry name" value="Fer2"/>
    <property type="match status" value="1"/>
</dbReference>
<keyword evidence="10" id="KW-1185">Reference proteome</keyword>